<keyword evidence="2" id="KW-1185">Reference proteome</keyword>
<proteinExistence type="predicted"/>
<sequence length="198" mass="23113">MAVVALQQELLNVTAAMRILAYGLAEDAMDDYVRIGRAPAANYSINGHNYTIRYNLADGIYPPWSTFVKTIPHQQENQHKNFATTQELIRKDVERAFRVLQSRFAIVRGPFRFWNPITLKDIMIACIILHNMIVEDERGVHMPNNNYEVFEENADLSYEPTIDFVQFLQNHQCIRNRKVHSQLQANLIEHLWQYQGTH</sequence>
<dbReference type="PANTHER" id="PTHR47150">
    <property type="entry name" value="OS12G0169200 PROTEIN"/>
    <property type="match status" value="1"/>
</dbReference>
<name>A0AAP0X931_LIQFO</name>
<dbReference type="Proteomes" id="UP001415857">
    <property type="component" value="Unassembled WGS sequence"/>
</dbReference>
<gene>
    <name evidence="1" type="ORF">L1049_008290</name>
</gene>
<organism evidence="1 2">
    <name type="scientific">Liquidambar formosana</name>
    <name type="common">Formosan gum</name>
    <dbReference type="NCBI Taxonomy" id="63359"/>
    <lineage>
        <taxon>Eukaryota</taxon>
        <taxon>Viridiplantae</taxon>
        <taxon>Streptophyta</taxon>
        <taxon>Embryophyta</taxon>
        <taxon>Tracheophyta</taxon>
        <taxon>Spermatophyta</taxon>
        <taxon>Magnoliopsida</taxon>
        <taxon>eudicotyledons</taxon>
        <taxon>Gunneridae</taxon>
        <taxon>Pentapetalae</taxon>
        <taxon>Saxifragales</taxon>
        <taxon>Altingiaceae</taxon>
        <taxon>Liquidambar</taxon>
    </lineage>
</organism>
<reference evidence="1 2" key="1">
    <citation type="journal article" date="2024" name="Plant J.">
        <title>Genome sequences and population genomics reveal climatic adaptation and genomic divergence between two closely related sweetgum species.</title>
        <authorList>
            <person name="Xu W.Q."/>
            <person name="Ren C.Q."/>
            <person name="Zhang X.Y."/>
            <person name="Comes H.P."/>
            <person name="Liu X.H."/>
            <person name="Li Y.G."/>
            <person name="Kettle C.J."/>
            <person name="Jalonen R."/>
            <person name="Gaisberger H."/>
            <person name="Ma Y.Z."/>
            <person name="Qiu Y.X."/>
        </authorList>
    </citation>
    <scope>NUCLEOTIDE SEQUENCE [LARGE SCALE GENOMIC DNA]</scope>
    <source>
        <strain evidence="1">Hangzhou</strain>
    </source>
</reference>
<dbReference type="Pfam" id="PF04827">
    <property type="entry name" value="Plant_tran"/>
    <property type="match status" value="1"/>
</dbReference>
<comment type="caution">
    <text evidence="1">The sequence shown here is derived from an EMBL/GenBank/DDBJ whole genome shotgun (WGS) entry which is preliminary data.</text>
</comment>
<dbReference type="AlphaFoldDB" id="A0AAP0X931"/>
<protein>
    <recommendedName>
        <fullName evidence="3">Nuclease HARBI1</fullName>
    </recommendedName>
</protein>
<evidence type="ECO:0008006" key="3">
    <source>
        <dbReference type="Google" id="ProtNLM"/>
    </source>
</evidence>
<accession>A0AAP0X931</accession>
<evidence type="ECO:0000313" key="2">
    <source>
        <dbReference type="Proteomes" id="UP001415857"/>
    </source>
</evidence>
<dbReference type="InterPro" id="IPR006912">
    <property type="entry name" value="Harbinger_derived_prot"/>
</dbReference>
<dbReference type="EMBL" id="JBBPBK010000002">
    <property type="protein sequence ID" value="KAK9290125.1"/>
    <property type="molecule type" value="Genomic_DNA"/>
</dbReference>
<evidence type="ECO:0000313" key="1">
    <source>
        <dbReference type="EMBL" id="KAK9290125.1"/>
    </source>
</evidence>
<dbReference type="PANTHER" id="PTHR47150:SF7">
    <property type="entry name" value="NUCLEASE"/>
    <property type="match status" value="1"/>
</dbReference>